<gene>
    <name evidence="1" type="ORF">TMUPMC115_2066</name>
</gene>
<sequence length="231" mass="27120">MEKLVFTETALLHEEPFTTSEVIAEQAGIEHRAVRQLIRKYQNDLEEFGKTTFEMLKINEGRGRKTKIYHLNEEQSTLLITYLDNTEPVRAFKKELVRQFFSMKSELMKRQTLREMERPTRQALTDAIKKWSYVNKWSYKQITDLICKTITGKNTKQIKQERNVSSDVSGTDIYNSEEMAEYESLENTVITLLGLNMTYEQIKAILNGQTMQFTILRNEDKEKALNVSDQR</sequence>
<evidence type="ECO:0000313" key="2">
    <source>
        <dbReference type="Proteomes" id="UP000029380"/>
    </source>
</evidence>
<dbReference type="PATRIC" id="fig|1302649.3.peg.2063"/>
<comment type="caution">
    <text evidence="1">The sequence shown here is derived from an EMBL/GenBank/DDBJ whole genome shotgun (WGS) entry which is preliminary data.</text>
</comment>
<reference evidence="1 2" key="1">
    <citation type="submission" date="2014-08" db="EMBL/GenBank/DDBJ databases">
        <title>Genome sequence of Tetragenococcus muriaticus.</title>
        <authorList>
            <person name="Chuea-nongthon C."/>
            <person name="Rodtong S."/>
            <person name="Yongsawatdigul J."/>
            <person name="Steele J.L."/>
            <person name="Liu X.-y."/>
            <person name="Speers J."/>
            <person name="Glasner J.D."/>
            <person name="Neeno-Eckwall E.C."/>
        </authorList>
    </citation>
    <scope>NUCLEOTIDE SEQUENCE [LARGE SCALE GENOMIC DNA]</scope>
    <source>
        <strain evidence="1 2">PMC-11-5</strain>
    </source>
</reference>
<dbReference type="Proteomes" id="UP000029380">
    <property type="component" value="Unassembled WGS sequence"/>
</dbReference>
<dbReference type="InterPro" id="IPR014054">
    <property type="entry name" value="Phage_regulatory_Rha"/>
</dbReference>
<organism evidence="1 2">
    <name type="scientific">Tetragenococcus muriaticus PMC-11-5</name>
    <dbReference type="NCBI Taxonomy" id="1302649"/>
    <lineage>
        <taxon>Bacteria</taxon>
        <taxon>Bacillati</taxon>
        <taxon>Bacillota</taxon>
        <taxon>Bacilli</taxon>
        <taxon>Lactobacillales</taxon>
        <taxon>Enterococcaceae</taxon>
        <taxon>Tetragenococcus</taxon>
    </lineage>
</organism>
<name>A0A091BWV0_9ENTE</name>
<evidence type="ECO:0000313" key="1">
    <source>
        <dbReference type="EMBL" id="KFN90111.1"/>
    </source>
</evidence>
<dbReference type="Pfam" id="PF09669">
    <property type="entry name" value="Phage_pRha"/>
    <property type="match status" value="1"/>
</dbReference>
<dbReference type="AlphaFoldDB" id="A0A091BWV0"/>
<dbReference type="EMBL" id="JPVU01000228">
    <property type="protein sequence ID" value="KFN90111.1"/>
    <property type="molecule type" value="Genomic_DNA"/>
</dbReference>
<proteinExistence type="predicted"/>
<dbReference type="OrthoDB" id="2233792at2"/>
<evidence type="ECO:0008006" key="3">
    <source>
        <dbReference type="Google" id="ProtNLM"/>
    </source>
</evidence>
<dbReference type="RefSeq" id="WP_038026583.1">
    <property type="nucleotide sequence ID" value="NZ_JPVU01000228.1"/>
</dbReference>
<accession>A0A091BWV0</accession>
<protein>
    <recommendedName>
        <fullName evidence="3">Rha family transcriptional regulator</fullName>
    </recommendedName>
</protein>